<proteinExistence type="predicted"/>
<dbReference type="AlphaFoldDB" id="A0A2K3YKX4"/>
<organism evidence="4 5">
    <name type="scientific">Staphylococcus rostri</name>
    <dbReference type="NCBI Taxonomy" id="522262"/>
    <lineage>
        <taxon>Bacteria</taxon>
        <taxon>Bacillati</taxon>
        <taxon>Bacillota</taxon>
        <taxon>Bacilli</taxon>
        <taxon>Bacillales</taxon>
        <taxon>Staphylococcaceae</taxon>
        <taxon>Staphylococcus</taxon>
    </lineage>
</organism>
<feature type="compositionally biased region" description="Polar residues" evidence="2">
    <location>
        <begin position="52"/>
        <end position="61"/>
    </location>
</feature>
<sequence>MKSSKGNSKRLDFLPNIQNKYSIRKFTVGTASILVGATLVFGVNNDAHAQEVPSQSQSSDSIEVAHTTPHQNEPVETEISTPKPTSESTDNEIVIDKNVTQSENTSETQAFEEIENHVETSSHLIKKMKLNINSHNEK</sequence>
<dbReference type="NCBIfam" id="TIGR01168">
    <property type="entry name" value="YSIRK_signal"/>
    <property type="match status" value="1"/>
</dbReference>
<keyword evidence="5" id="KW-1185">Reference proteome</keyword>
<dbReference type="OrthoDB" id="2414488at2"/>
<comment type="caution">
    <text evidence="4">The sequence shown here is derived from an EMBL/GenBank/DDBJ whole genome shotgun (WGS) entry which is preliminary data.</text>
</comment>
<evidence type="ECO:0000313" key="4">
    <source>
        <dbReference type="EMBL" id="PNZ26256.1"/>
    </source>
</evidence>
<accession>A0A2K3YKX4</accession>
<feature type="domain" description="YSIRK Gram-positive signal peptide" evidence="3">
    <location>
        <begin position="18"/>
        <end position="41"/>
    </location>
</feature>
<feature type="compositionally biased region" description="Polar residues" evidence="2">
    <location>
        <begin position="78"/>
        <end position="88"/>
    </location>
</feature>
<feature type="compositionally biased region" description="Polar residues" evidence="2">
    <location>
        <begin position="98"/>
        <end position="109"/>
    </location>
</feature>
<dbReference type="RefSeq" id="WP_103358587.1">
    <property type="nucleotide sequence ID" value="NZ_PPRF01000058.1"/>
</dbReference>
<dbReference type="Proteomes" id="UP000242752">
    <property type="component" value="Unassembled WGS sequence"/>
</dbReference>
<evidence type="ECO:0000259" key="3">
    <source>
        <dbReference type="Pfam" id="PF04650"/>
    </source>
</evidence>
<evidence type="ECO:0000256" key="1">
    <source>
        <dbReference type="ARBA" id="ARBA00022729"/>
    </source>
</evidence>
<dbReference type="EMBL" id="PPRF01000058">
    <property type="protein sequence ID" value="PNZ26256.1"/>
    <property type="molecule type" value="Genomic_DNA"/>
</dbReference>
<dbReference type="Pfam" id="PF04650">
    <property type="entry name" value="YSIRK_signal"/>
    <property type="match status" value="1"/>
</dbReference>
<gene>
    <name evidence="4" type="ORF">CD122_08650</name>
</gene>
<keyword evidence="1" id="KW-0732">Signal</keyword>
<feature type="region of interest" description="Disordered" evidence="2">
    <location>
        <begin position="49"/>
        <end position="109"/>
    </location>
</feature>
<protein>
    <recommendedName>
        <fullName evidence="3">YSIRK Gram-positive signal peptide domain-containing protein</fullName>
    </recommendedName>
</protein>
<evidence type="ECO:0000313" key="5">
    <source>
        <dbReference type="Proteomes" id="UP000242752"/>
    </source>
</evidence>
<name>A0A2K3YKX4_9STAP</name>
<dbReference type="InterPro" id="IPR005877">
    <property type="entry name" value="YSIRK_signal_dom"/>
</dbReference>
<reference evidence="4 5" key="1">
    <citation type="submission" date="2017-08" db="EMBL/GenBank/DDBJ databases">
        <title>Draft genome sequences of 64 type strains of genus Staph aureus.</title>
        <authorList>
            <person name="Cole K."/>
            <person name="Golubchik T."/>
            <person name="Russell J."/>
            <person name="Foster D."/>
            <person name="Llewelyn M."/>
            <person name="Wilson D."/>
            <person name="Crook D."/>
            <person name="Paul J."/>
        </authorList>
    </citation>
    <scope>NUCLEOTIDE SEQUENCE [LARGE SCALE GENOMIC DNA]</scope>
    <source>
        <strain evidence="4 5">DSM 21968</strain>
    </source>
</reference>
<evidence type="ECO:0000256" key="2">
    <source>
        <dbReference type="SAM" id="MobiDB-lite"/>
    </source>
</evidence>